<comment type="subcellular location">
    <subcellularLocation>
        <location evidence="1">Secreted</location>
    </subcellularLocation>
</comment>
<dbReference type="KEGG" id="acs:103281222"/>
<evidence type="ECO:0000256" key="3">
    <source>
        <dbReference type="ARBA" id="ARBA00023157"/>
    </source>
</evidence>
<dbReference type="Ensembl" id="ENSACAT00000024261.3">
    <property type="protein sequence ID" value="ENSACAP00000018914.2"/>
    <property type="gene ID" value="ENSACAG00000023658.3"/>
</dbReference>
<dbReference type="OrthoDB" id="2142683at2759"/>
<dbReference type="GO" id="GO:0005576">
    <property type="term" value="C:extracellular region"/>
    <property type="evidence" value="ECO:0007669"/>
    <property type="project" value="UniProtKB-SubCell"/>
</dbReference>
<dbReference type="InParanoid" id="H9GRN9"/>
<reference evidence="6" key="3">
    <citation type="submission" date="2025-09" db="UniProtKB">
        <authorList>
            <consortium name="Ensembl"/>
        </authorList>
    </citation>
    <scope>IDENTIFICATION</scope>
</reference>
<keyword evidence="3" id="KW-1015">Disulfide bond</keyword>
<dbReference type="Proteomes" id="UP000001646">
    <property type="component" value="Unplaced"/>
</dbReference>
<dbReference type="Bgee" id="ENSACAG00000023658">
    <property type="expression patterns" value="Expressed in liver"/>
</dbReference>
<proteinExistence type="predicted"/>
<dbReference type="SUPFAM" id="SSF56436">
    <property type="entry name" value="C-type lectin-like"/>
    <property type="match status" value="1"/>
</dbReference>
<dbReference type="GeneID" id="103281222"/>
<gene>
    <name evidence="6" type="primary">LOC103281222</name>
</gene>
<evidence type="ECO:0000313" key="7">
    <source>
        <dbReference type="Proteomes" id="UP000001646"/>
    </source>
</evidence>
<reference evidence="6" key="1">
    <citation type="submission" date="2009-12" db="EMBL/GenBank/DDBJ databases">
        <title>The Genome Sequence of Anolis carolinensis (Green Anole Lizard).</title>
        <authorList>
            <consortium name="The Genome Sequencing Platform"/>
            <person name="Di Palma F."/>
            <person name="Alfoldi J."/>
            <person name="Heiman D."/>
            <person name="Young S."/>
            <person name="Grabherr M."/>
            <person name="Johnson J."/>
            <person name="Lander E.S."/>
            <person name="Lindblad-Toh K."/>
        </authorList>
    </citation>
    <scope>NUCLEOTIDE SEQUENCE [LARGE SCALE GENOMIC DNA]</scope>
    <source>
        <strain evidence="6">JBL SC #1</strain>
    </source>
</reference>
<feature type="domain" description="C-type lectin" evidence="5">
    <location>
        <begin position="43"/>
        <end position="170"/>
    </location>
</feature>
<dbReference type="AlphaFoldDB" id="H9GRN9"/>
<keyword evidence="4" id="KW-0732">Signal</keyword>
<protein>
    <recommendedName>
        <fullName evidence="5">C-type lectin domain-containing protein</fullName>
    </recommendedName>
</protein>
<keyword evidence="7" id="KW-1185">Reference proteome</keyword>
<organism evidence="6 7">
    <name type="scientific">Anolis carolinensis</name>
    <name type="common">Green anole</name>
    <name type="synonym">American chameleon</name>
    <dbReference type="NCBI Taxonomy" id="28377"/>
    <lineage>
        <taxon>Eukaryota</taxon>
        <taxon>Metazoa</taxon>
        <taxon>Chordata</taxon>
        <taxon>Craniata</taxon>
        <taxon>Vertebrata</taxon>
        <taxon>Euteleostomi</taxon>
        <taxon>Lepidosauria</taxon>
        <taxon>Squamata</taxon>
        <taxon>Bifurcata</taxon>
        <taxon>Unidentata</taxon>
        <taxon>Episquamata</taxon>
        <taxon>Toxicofera</taxon>
        <taxon>Iguania</taxon>
        <taxon>Dactyloidae</taxon>
        <taxon>Anolis</taxon>
    </lineage>
</organism>
<dbReference type="HOGENOM" id="CLU_049894_10_1_1"/>
<dbReference type="SMART" id="SM00034">
    <property type="entry name" value="CLECT"/>
    <property type="match status" value="1"/>
</dbReference>
<dbReference type="Pfam" id="PF00059">
    <property type="entry name" value="Lectin_C"/>
    <property type="match status" value="1"/>
</dbReference>
<evidence type="ECO:0000256" key="2">
    <source>
        <dbReference type="ARBA" id="ARBA00022525"/>
    </source>
</evidence>
<dbReference type="Gene3D" id="3.10.100.10">
    <property type="entry name" value="Mannose-Binding Protein A, subunit A"/>
    <property type="match status" value="1"/>
</dbReference>
<evidence type="ECO:0000313" key="6">
    <source>
        <dbReference type="Ensembl" id="ENSACAP00000018914.2"/>
    </source>
</evidence>
<reference evidence="6" key="2">
    <citation type="submission" date="2025-08" db="UniProtKB">
        <authorList>
            <consortium name="Ensembl"/>
        </authorList>
    </citation>
    <scope>IDENTIFICATION</scope>
</reference>
<dbReference type="InterPro" id="IPR016186">
    <property type="entry name" value="C-type_lectin-like/link_sf"/>
</dbReference>
<keyword evidence="2" id="KW-0964">Secreted</keyword>
<dbReference type="GO" id="GO:0009897">
    <property type="term" value="C:external side of plasma membrane"/>
    <property type="evidence" value="ECO:0000318"/>
    <property type="project" value="GO_Central"/>
</dbReference>
<dbReference type="InterPro" id="IPR001304">
    <property type="entry name" value="C-type_lectin-like"/>
</dbReference>
<feature type="signal peptide" evidence="4">
    <location>
        <begin position="1"/>
        <end position="23"/>
    </location>
</feature>
<evidence type="ECO:0000256" key="1">
    <source>
        <dbReference type="ARBA" id="ARBA00004613"/>
    </source>
</evidence>
<evidence type="ECO:0000256" key="4">
    <source>
        <dbReference type="SAM" id="SignalP"/>
    </source>
</evidence>
<evidence type="ECO:0000259" key="5">
    <source>
        <dbReference type="PROSITE" id="PS50041"/>
    </source>
</evidence>
<dbReference type="GO" id="GO:0006955">
    <property type="term" value="P:immune response"/>
    <property type="evidence" value="ECO:0000318"/>
    <property type="project" value="GO_Central"/>
</dbReference>
<dbReference type="GeneTree" id="ENSGT00940000161814"/>
<name>H9GRN9_ANOCA</name>
<dbReference type="PRINTS" id="PR01504">
    <property type="entry name" value="PNCREATITSAP"/>
</dbReference>
<dbReference type="PROSITE" id="PS50041">
    <property type="entry name" value="C_TYPE_LECTIN_2"/>
    <property type="match status" value="1"/>
</dbReference>
<accession>H9GRN9</accession>
<dbReference type="GO" id="GO:0030246">
    <property type="term" value="F:carbohydrate binding"/>
    <property type="evidence" value="ECO:0000318"/>
    <property type="project" value="GO_Central"/>
</dbReference>
<feature type="chain" id="PRO_5003620234" description="C-type lectin domain-containing protein" evidence="4">
    <location>
        <begin position="24"/>
        <end position="175"/>
    </location>
</feature>
<dbReference type="RefSeq" id="XP_008120558.1">
    <property type="nucleotide sequence ID" value="XM_008122351.3"/>
</dbReference>
<dbReference type="GO" id="GO:0038187">
    <property type="term" value="F:pattern recognition receptor activity"/>
    <property type="evidence" value="ECO:0000318"/>
    <property type="project" value="GO_Central"/>
</dbReference>
<dbReference type="InterPro" id="IPR050111">
    <property type="entry name" value="C-type_lectin/snaclec_domain"/>
</dbReference>
<dbReference type="eggNOG" id="KOG4297">
    <property type="taxonomic scope" value="Eukaryota"/>
</dbReference>
<sequence>MEKLVYFGVCLLGCLAFCPTAEGARNRSLALPRSRCPPGAFYFQKMCYEYLKESASWQDAEVSCQYWRKGNLASILNEVEGAVISSYAKSVSSEKTAWIGLNAITLPEKLFWMWSDGSEYIPGSQLWDKRTPDTMISDNKCITLINLQKPNEKSRWKQTCCSDKRNYICKYKAAF</sequence>
<dbReference type="InterPro" id="IPR016187">
    <property type="entry name" value="CTDL_fold"/>
</dbReference>
<dbReference type="PANTHER" id="PTHR22803">
    <property type="entry name" value="MANNOSE, PHOSPHOLIPASE, LECTIN RECEPTOR RELATED"/>
    <property type="match status" value="1"/>
</dbReference>